<dbReference type="PANTHER" id="PTHR37560:SF2">
    <property type="entry name" value="DUF711 DOMAIN-CONTAINING PROTEIN"/>
    <property type="match status" value="1"/>
</dbReference>
<accession>A0A7S0NTZ5</accession>
<dbReference type="SUPFAM" id="SSF51998">
    <property type="entry name" value="PFL-like glycyl radical enzymes"/>
    <property type="match status" value="1"/>
</dbReference>
<dbReference type="Pfam" id="PF05167">
    <property type="entry name" value="DUF711"/>
    <property type="match status" value="1"/>
</dbReference>
<protein>
    <recommendedName>
        <fullName evidence="2">DUF711 domain-containing protein</fullName>
    </recommendedName>
</protein>
<dbReference type="Gene3D" id="3.20.70.20">
    <property type="match status" value="1"/>
</dbReference>
<proteinExistence type="predicted"/>
<name>A0A7S0NTZ5_9EUKA</name>
<dbReference type="AlphaFoldDB" id="A0A7S0NTZ5"/>
<dbReference type="InterPro" id="IPR007841">
    <property type="entry name" value="UPF0210"/>
</dbReference>
<evidence type="ECO:0008006" key="2">
    <source>
        <dbReference type="Google" id="ProtNLM"/>
    </source>
</evidence>
<gene>
    <name evidence="1" type="ORF">CLEP1334_LOCUS8875</name>
</gene>
<dbReference type="EMBL" id="HBER01017577">
    <property type="protein sequence ID" value="CAD8533620.1"/>
    <property type="molecule type" value="Transcribed_RNA"/>
</dbReference>
<evidence type="ECO:0000313" key="1">
    <source>
        <dbReference type="EMBL" id="CAD8533620.1"/>
    </source>
</evidence>
<dbReference type="PANTHER" id="PTHR37560">
    <property type="entry name" value="UPF0210 PROTEIN SPR0218"/>
    <property type="match status" value="1"/>
</dbReference>
<organism evidence="1">
    <name type="scientific">Calcidiscus leptoporus</name>
    <dbReference type="NCBI Taxonomy" id="127549"/>
    <lineage>
        <taxon>Eukaryota</taxon>
        <taxon>Haptista</taxon>
        <taxon>Haptophyta</taxon>
        <taxon>Prymnesiophyceae</taxon>
        <taxon>Coccolithales</taxon>
        <taxon>Calcidiscaceae</taxon>
        <taxon>Calcidiscus</taxon>
    </lineage>
</organism>
<sequence>MSAERASQRLLKVRTVTTGITLVKDESGWADAIGKAAAFNAAAKLSFESAGFEVQTTRISTNSFEEYLPIDEAEAAVQAMHKIDGLLVEHGVGLFNAGPARTAAGVALAVDFVKLGPRISTSAHITALDTEMSLHAARAILRIAKETEGGEGNFQFCASFNVRPGVPFFPAAFHEGASSFAIGCETSDVVAAALPDACGDLSKAQELLKRRMTEQLLPVQQLARDLSQEHALPYAGIDASIAPSPAATPLTDSFESLRLGKFGESGTLALCALVTSALKELKVDTCGYSGLMLPPLEDMGLARRANERCYRINDLLMYSAVCGLGLDTVPVPGDVAEERLQALFLDIAALAFRLNKPLSARLFPVPGKAAGEMTTFKNPFLCNARVFDV</sequence>
<reference evidence="1" key="1">
    <citation type="submission" date="2021-01" db="EMBL/GenBank/DDBJ databases">
        <authorList>
            <person name="Corre E."/>
            <person name="Pelletier E."/>
            <person name="Niang G."/>
            <person name="Scheremetjew M."/>
            <person name="Finn R."/>
            <person name="Kale V."/>
            <person name="Holt S."/>
            <person name="Cochrane G."/>
            <person name="Meng A."/>
            <person name="Brown T."/>
            <person name="Cohen L."/>
        </authorList>
    </citation>
    <scope>NUCLEOTIDE SEQUENCE</scope>
    <source>
        <strain evidence="1">RCC1130</strain>
    </source>
</reference>